<evidence type="ECO:0000313" key="1">
    <source>
        <dbReference type="EMBL" id="JAS67327.1"/>
    </source>
</evidence>
<name>A0A1B6GY46_9HEMI</name>
<accession>A0A1B6GY46</accession>
<proteinExistence type="predicted"/>
<organism evidence="1">
    <name type="scientific">Cuerna arida</name>
    <dbReference type="NCBI Taxonomy" id="1464854"/>
    <lineage>
        <taxon>Eukaryota</taxon>
        <taxon>Metazoa</taxon>
        <taxon>Ecdysozoa</taxon>
        <taxon>Arthropoda</taxon>
        <taxon>Hexapoda</taxon>
        <taxon>Insecta</taxon>
        <taxon>Pterygota</taxon>
        <taxon>Neoptera</taxon>
        <taxon>Paraneoptera</taxon>
        <taxon>Hemiptera</taxon>
        <taxon>Auchenorrhyncha</taxon>
        <taxon>Membracoidea</taxon>
        <taxon>Cicadellidae</taxon>
        <taxon>Cicadellinae</taxon>
        <taxon>Proconiini</taxon>
        <taxon>Cuerna</taxon>
    </lineage>
</organism>
<sequence>MERWLKLRDMRLGVKISHRQRRQPVSRLAIRPRSKSVGFREYRQRKSSARSLSIKDSLFHSLVSKRMKYHPTRGRRADLHQQRNHFTRKCLTHCECDLQDESPKHPLSRSCVFHLLEAKPRRRRCVGIRKLCYRNRYPRKIRRRTRNIRAVRRRR</sequence>
<protein>
    <submittedName>
        <fullName evidence="1">Uncharacterized protein</fullName>
    </submittedName>
</protein>
<dbReference type="EMBL" id="GECZ01002442">
    <property type="protein sequence ID" value="JAS67327.1"/>
    <property type="molecule type" value="Transcribed_RNA"/>
</dbReference>
<gene>
    <name evidence="1" type="ORF">g.16999</name>
</gene>
<dbReference type="AlphaFoldDB" id="A0A1B6GY46"/>
<reference evidence="1" key="1">
    <citation type="submission" date="2015-11" db="EMBL/GenBank/DDBJ databases">
        <title>De novo transcriptome assembly of four potential Pierce s Disease insect vectors from Arizona vineyards.</title>
        <authorList>
            <person name="Tassone E.E."/>
        </authorList>
    </citation>
    <scope>NUCLEOTIDE SEQUENCE</scope>
</reference>